<gene>
    <name evidence="1" type="ORF">BJD16_19360</name>
</gene>
<dbReference type="AlphaFoldDB" id="A0A1S2CRJ1"/>
<reference evidence="1 2" key="1">
    <citation type="submission" date="2016-09" db="EMBL/GenBank/DDBJ databases">
        <title>Draft Genome Sequence of Aeromonas sobria Strain 08005, Isolated from Sick Rana catesbeiana.</title>
        <authorList>
            <person name="Yang Q."/>
        </authorList>
    </citation>
    <scope>NUCLEOTIDE SEQUENCE [LARGE SCALE GENOMIC DNA]</scope>
    <source>
        <strain evidence="1 2">08005</strain>
    </source>
</reference>
<organism evidence="1 2">
    <name type="scientific">Aeromonas sobria</name>
    <dbReference type="NCBI Taxonomy" id="646"/>
    <lineage>
        <taxon>Bacteria</taxon>
        <taxon>Pseudomonadati</taxon>
        <taxon>Pseudomonadota</taxon>
        <taxon>Gammaproteobacteria</taxon>
        <taxon>Aeromonadales</taxon>
        <taxon>Aeromonadaceae</taxon>
        <taxon>Aeromonas</taxon>
    </lineage>
</organism>
<dbReference type="EMBL" id="MKFU01000033">
    <property type="protein sequence ID" value="OHY90341.1"/>
    <property type="molecule type" value="Genomic_DNA"/>
</dbReference>
<accession>A0A1S2CRJ1</accession>
<protein>
    <submittedName>
        <fullName evidence="1">Uncharacterized protein</fullName>
    </submittedName>
</protein>
<evidence type="ECO:0000313" key="1">
    <source>
        <dbReference type="EMBL" id="OHY90341.1"/>
    </source>
</evidence>
<comment type="caution">
    <text evidence="1">The sequence shown here is derived from an EMBL/GenBank/DDBJ whole genome shotgun (WGS) entry which is preliminary data.</text>
</comment>
<proteinExistence type="predicted"/>
<sequence>MDYGVLKASIKSSRMACNNSIVKEVSNNMHFLLKNGARVVSIDFMGAKAIQLANKDNNVELRFGRTEQLNKDKNN</sequence>
<name>A0A1S2CRJ1_AERSO</name>
<dbReference type="Proteomes" id="UP000179934">
    <property type="component" value="Unassembled WGS sequence"/>
</dbReference>
<evidence type="ECO:0000313" key="2">
    <source>
        <dbReference type="Proteomes" id="UP000179934"/>
    </source>
</evidence>